<evidence type="ECO:0000259" key="1">
    <source>
        <dbReference type="Pfam" id="PF13302"/>
    </source>
</evidence>
<dbReference type="Gene3D" id="3.40.630.30">
    <property type="match status" value="1"/>
</dbReference>
<dbReference type="RefSeq" id="WP_243183377.1">
    <property type="nucleotide sequence ID" value="NZ_JACHEN010000024.1"/>
</dbReference>
<protein>
    <recommendedName>
        <fullName evidence="1">N-acetyltransferase domain-containing protein</fullName>
    </recommendedName>
</protein>
<sequence length="186" mass="22060">MTMKDVYTECPMYKKTLIALRQTNMEDAEDLLKCYSDEKAVPFFNSDNCNGDNFHYTTLERMKKQIEVWDFCYKNKDFVRWTVILNNTNEKIGTIEMFHRIADDKFNHYGLLRIDLHSDYETQPIINEILEIANENFYEAFDVKAILTKAIPDATERITSLVRIGYQPLNSKLMTYDDYFVNLKNK</sequence>
<gene>
    <name evidence="2" type="ORF">HNQ80_003654</name>
</gene>
<feature type="domain" description="N-acetyltransferase" evidence="1">
    <location>
        <begin position="19"/>
        <end position="164"/>
    </location>
</feature>
<name>A0A841KVX9_9FIRM</name>
<dbReference type="InterPro" id="IPR016181">
    <property type="entry name" value="Acyl_CoA_acyltransferase"/>
</dbReference>
<proteinExistence type="predicted"/>
<dbReference type="GO" id="GO:0016747">
    <property type="term" value="F:acyltransferase activity, transferring groups other than amino-acyl groups"/>
    <property type="evidence" value="ECO:0007669"/>
    <property type="project" value="InterPro"/>
</dbReference>
<reference evidence="2 3" key="1">
    <citation type="submission" date="2020-08" db="EMBL/GenBank/DDBJ databases">
        <title>Genomic Encyclopedia of Type Strains, Phase IV (KMG-IV): sequencing the most valuable type-strain genomes for metagenomic binning, comparative biology and taxonomic classification.</title>
        <authorList>
            <person name="Goeker M."/>
        </authorList>
    </citation>
    <scope>NUCLEOTIDE SEQUENCE [LARGE SCALE GENOMIC DNA]</scope>
    <source>
        <strain evidence="2 3">DSM 103526</strain>
    </source>
</reference>
<dbReference type="SUPFAM" id="SSF55729">
    <property type="entry name" value="Acyl-CoA N-acyltransferases (Nat)"/>
    <property type="match status" value="1"/>
</dbReference>
<keyword evidence="3" id="KW-1185">Reference proteome</keyword>
<evidence type="ECO:0000313" key="2">
    <source>
        <dbReference type="EMBL" id="MBB6217533.1"/>
    </source>
</evidence>
<dbReference type="InterPro" id="IPR000182">
    <property type="entry name" value="GNAT_dom"/>
</dbReference>
<dbReference type="Proteomes" id="UP000579281">
    <property type="component" value="Unassembled WGS sequence"/>
</dbReference>
<dbReference type="AlphaFoldDB" id="A0A841KVX9"/>
<dbReference type="EMBL" id="JACHEN010000024">
    <property type="protein sequence ID" value="MBB6217533.1"/>
    <property type="molecule type" value="Genomic_DNA"/>
</dbReference>
<comment type="caution">
    <text evidence="2">The sequence shown here is derived from an EMBL/GenBank/DDBJ whole genome shotgun (WGS) entry which is preliminary data.</text>
</comment>
<organism evidence="2 3">
    <name type="scientific">Anaerosolibacter carboniphilus</name>
    <dbReference type="NCBI Taxonomy" id="1417629"/>
    <lineage>
        <taxon>Bacteria</taxon>
        <taxon>Bacillati</taxon>
        <taxon>Bacillota</taxon>
        <taxon>Clostridia</taxon>
        <taxon>Peptostreptococcales</taxon>
        <taxon>Thermotaleaceae</taxon>
        <taxon>Anaerosolibacter</taxon>
    </lineage>
</organism>
<accession>A0A841KVX9</accession>
<evidence type="ECO:0000313" key="3">
    <source>
        <dbReference type="Proteomes" id="UP000579281"/>
    </source>
</evidence>
<dbReference type="Pfam" id="PF13302">
    <property type="entry name" value="Acetyltransf_3"/>
    <property type="match status" value="1"/>
</dbReference>